<protein>
    <recommendedName>
        <fullName evidence="3">DUF2931 family protein</fullName>
    </recommendedName>
</protein>
<dbReference type="Pfam" id="PF11153">
    <property type="entry name" value="DUF2931"/>
    <property type="match status" value="1"/>
</dbReference>
<reference evidence="2" key="1">
    <citation type="submission" date="2016-07" db="EMBL/GenBank/DDBJ databases">
        <authorList>
            <person name="Florea S."/>
            <person name="Webb J.S."/>
            <person name="Jaromczyk J."/>
            <person name="Schardl C.L."/>
        </authorList>
    </citation>
    <scope>NUCLEOTIDE SEQUENCE [LARGE SCALE GENOMIC DNA]</scope>
    <source>
        <strain evidence="2">CC-VM-7</strain>
    </source>
</reference>
<dbReference type="InterPro" id="IPR021326">
    <property type="entry name" value="DUF2931"/>
</dbReference>
<proteinExistence type="predicted"/>
<dbReference type="STRING" id="651561.BBI00_11150"/>
<name>A0A1B8ZTD4_9FLAO</name>
<gene>
    <name evidence="1" type="ORF">BBI00_11150</name>
</gene>
<sequence>MNDTYMYETGSGCDESYPIDTYRQVFYSEDNEMIQIDGMGFQRGPWGNGGVTYVKNEQKDKKLPATMKVGYYSYAEDKFYEGEFSLPVEKIREYLNEKSDDPEYANKKNEESKDGIFHKYNRIEVGFTLGGMVVLWMKGEDAQKVLATFTAKEAFPDWKSVFEDSDRKEKVEYGLNNDVYTPKVKNEILTKTLPLDLWKTYDDRFNWNVLVSLPSGGKLENISVKTINAETETLYKADQGNKKRAVPYNIEFFWSLNGKQYNSRIVFGENMNYYNAIYKATKASAREARPADFRQEEVFKNFHQLKPAEPAQLIINVSNDQSLSVSLKQGDQNLPFKSIIAKTFGQ</sequence>
<evidence type="ECO:0000313" key="2">
    <source>
        <dbReference type="Proteomes" id="UP000093432"/>
    </source>
</evidence>
<dbReference type="RefSeq" id="WP_065398839.1">
    <property type="nucleotide sequence ID" value="NZ_MAYG01000001.1"/>
</dbReference>
<evidence type="ECO:0008006" key="3">
    <source>
        <dbReference type="Google" id="ProtNLM"/>
    </source>
</evidence>
<dbReference type="EMBL" id="MAYG01000001">
    <property type="protein sequence ID" value="OCA74855.1"/>
    <property type="molecule type" value="Genomic_DNA"/>
</dbReference>
<comment type="caution">
    <text evidence="1">The sequence shown here is derived from an EMBL/GenBank/DDBJ whole genome shotgun (WGS) entry which is preliminary data.</text>
</comment>
<dbReference type="Proteomes" id="UP000093432">
    <property type="component" value="Unassembled WGS sequence"/>
</dbReference>
<evidence type="ECO:0000313" key="1">
    <source>
        <dbReference type="EMBL" id="OCA74855.1"/>
    </source>
</evidence>
<organism evidence="1 2">
    <name type="scientific">Chryseobacterium arthrosphaerae</name>
    <dbReference type="NCBI Taxonomy" id="651561"/>
    <lineage>
        <taxon>Bacteria</taxon>
        <taxon>Pseudomonadati</taxon>
        <taxon>Bacteroidota</taxon>
        <taxon>Flavobacteriia</taxon>
        <taxon>Flavobacteriales</taxon>
        <taxon>Weeksellaceae</taxon>
        <taxon>Chryseobacterium group</taxon>
        <taxon>Chryseobacterium</taxon>
    </lineage>
</organism>
<dbReference type="AlphaFoldDB" id="A0A1B8ZTD4"/>
<accession>A0A1B8ZTD4</accession>